<reference evidence="2" key="1">
    <citation type="submission" date="2013-10" db="EMBL/GenBank/DDBJ databases">
        <title>Draft genome sequence of Clostridium botulinum type B strain Osaka05.</title>
        <authorList>
            <person name="Sakaguchi Y."/>
            <person name="Hosomi K."/>
            <person name="Uchiyama J."/>
            <person name="Ogura Y."/>
            <person name="Sakaguchi M."/>
            <person name="Kohda T."/>
            <person name="Mukamoto M."/>
            <person name="Misawa N."/>
            <person name="Matsuzaki S."/>
            <person name="Hayashi T."/>
            <person name="Kozaki S."/>
        </authorList>
    </citation>
    <scope>NUCLEOTIDE SEQUENCE</scope>
    <source>
        <strain evidence="2">Osaka05</strain>
    </source>
</reference>
<gene>
    <name evidence="2" type="ORF">CBO05C_1023</name>
</gene>
<name>A0A0S6U347_CLOBO</name>
<feature type="transmembrane region" description="Helical" evidence="1">
    <location>
        <begin position="66"/>
        <end position="88"/>
    </location>
</feature>
<keyword evidence="1" id="KW-1133">Transmembrane helix</keyword>
<dbReference type="HOGENOM" id="CLU_1649149_0_0_9"/>
<dbReference type="Proteomes" id="UP000054164">
    <property type="component" value="Unassembled WGS sequence"/>
</dbReference>
<proteinExistence type="predicted"/>
<dbReference type="AlphaFoldDB" id="A0A0S6U347"/>
<feature type="transmembrane region" description="Helical" evidence="1">
    <location>
        <begin position="25"/>
        <end position="46"/>
    </location>
</feature>
<accession>A0A0S6U347</accession>
<protein>
    <submittedName>
        <fullName evidence="2">Uncharacterized protein</fullName>
    </submittedName>
</protein>
<organism evidence="2">
    <name type="scientific">Clostridium botulinum B str. Osaka05</name>
    <dbReference type="NCBI Taxonomy" id="1407017"/>
    <lineage>
        <taxon>Bacteria</taxon>
        <taxon>Bacillati</taxon>
        <taxon>Bacillota</taxon>
        <taxon>Clostridia</taxon>
        <taxon>Eubacteriales</taxon>
        <taxon>Clostridiaceae</taxon>
        <taxon>Clostridium</taxon>
    </lineage>
</organism>
<sequence>MKKKVEYLYDKDNVLKVIINIKKGFLGTSGYILFSIFMLPVGLFIILDMLLEALSLKLFQWPLKDILLMLFVAGLAVYIGCMSLYQWIRYNFGKEILILNNKDKSLKYQQLVLGFGKIRVFDYCNISKIIAESEDGRYEKYYCCLIHQEKKFKFGIVNGIKEGNIIAMRINDFIIR</sequence>
<keyword evidence="1" id="KW-0812">Transmembrane</keyword>
<keyword evidence="1" id="KW-0472">Membrane</keyword>
<evidence type="ECO:0000256" key="1">
    <source>
        <dbReference type="SAM" id="Phobius"/>
    </source>
</evidence>
<dbReference type="EMBL" id="DF384213">
    <property type="protein sequence ID" value="GAE01333.1"/>
    <property type="molecule type" value="Genomic_DNA"/>
</dbReference>
<dbReference type="RefSeq" id="WP_051394127.1">
    <property type="nucleotide sequence ID" value="NZ_DF384213.1"/>
</dbReference>
<evidence type="ECO:0000313" key="2">
    <source>
        <dbReference type="EMBL" id="GAE01333.1"/>
    </source>
</evidence>